<dbReference type="Pfam" id="PF08241">
    <property type="entry name" value="Methyltransf_11"/>
    <property type="match status" value="1"/>
</dbReference>
<dbReference type="AlphaFoldDB" id="A0A939F389"/>
<gene>
    <name evidence="2" type="ORF">J0695_06455</name>
</gene>
<dbReference type="EMBL" id="JAFLRJ010000056">
    <property type="protein sequence ID" value="MBO0511450.1"/>
    <property type="molecule type" value="Genomic_DNA"/>
</dbReference>
<keyword evidence="2" id="KW-0808">Transferase</keyword>
<evidence type="ECO:0000259" key="1">
    <source>
        <dbReference type="Pfam" id="PF08241"/>
    </source>
</evidence>
<organism evidence="2 3">
    <name type="scientific">Streptomyces beijiangensis</name>
    <dbReference type="NCBI Taxonomy" id="163361"/>
    <lineage>
        <taxon>Bacteria</taxon>
        <taxon>Bacillati</taxon>
        <taxon>Actinomycetota</taxon>
        <taxon>Actinomycetes</taxon>
        <taxon>Kitasatosporales</taxon>
        <taxon>Streptomycetaceae</taxon>
        <taxon>Streptomyces</taxon>
    </lineage>
</organism>
<reference evidence="2" key="1">
    <citation type="submission" date="2021-03" db="EMBL/GenBank/DDBJ databases">
        <title>Streptomyces poriferae sp. nov., a novel marine sponge-derived Actinobacteria species with anti-MRSA activity.</title>
        <authorList>
            <person name="Sandoval-Powers M."/>
            <person name="Kralova S."/>
            <person name="Nguyen G.-S."/>
            <person name="Fawwal D."/>
            <person name="Degnes K."/>
            <person name="Klinkenberg G."/>
            <person name="Sletta H."/>
            <person name="Wentzel A."/>
            <person name="Liles M.R."/>
        </authorList>
    </citation>
    <scope>NUCLEOTIDE SEQUENCE</scope>
    <source>
        <strain evidence="2">DSM 41794</strain>
    </source>
</reference>
<evidence type="ECO:0000313" key="2">
    <source>
        <dbReference type="EMBL" id="MBO0511450.1"/>
    </source>
</evidence>
<dbReference type="RefSeq" id="WP_206960866.1">
    <property type="nucleotide sequence ID" value="NZ_BAAAJJ010000007.1"/>
</dbReference>
<name>A0A939F389_9ACTN</name>
<dbReference type="InterPro" id="IPR013216">
    <property type="entry name" value="Methyltransf_11"/>
</dbReference>
<keyword evidence="2" id="KW-0489">Methyltransferase</keyword>
<proteinExistence type="predicted"/>
<dbReference type="SUPFAM" id="SSF53335">
    <property type="entry name" value="S-adenosyl-L-methionine-dependent methyltransferases"/>
    <property type="match status" value="1"/>
</dbReference>
<dbReference type="InterPro" id="IPR050508">
    <property type="entry name" value="Methyltransf_Superfamily"/>
</dbReference>
<dbReference type="CDD" id="cd02440">
    <property type="entry name" value="AdoMet_MTases"/>
    <property type="match status" value="1"/>
</dbReference>
<sequence length="279" mass="28937">MVKPQPTSEFNAHNVSSANVDRLVAALDAQDSADGVRRLRAWARAAVAVRPGEVVVDVGSGTGSVARTLAAAVTAEGSALGIEPNPGLRALAEQRAREAGSAARFVAGDASALPLPDASVDVVWCERVLQHLAEPERAVEEFARVLRPGGRVVLLDSDWATTVLHPGDPDTVAALTSGALAAAANPYAGRKLVGQLSAAGLVVDDRGSQALLQDHASVAWPLVRMLGESAVRRGLIDAAQRDRLYEELTEAAALGALHMSVTMFGAVAHRSAQKSPSAT</sequence>
<accession>A0A939F389</accession>
<dbReference type="Gene3D" id="3.40.50.150">
    <property type="entry name" value="Vaccinia Virus protein VP39"/>
    <property type="match status" value="1"/>
</dbReference>
<comment type="caution">
    <text evidence="2">The sequence shown here is derived from an EMBL/GenBank/DDBJ whole genome shotgun (WGS) entry which is preliminary data.</text>
</comment>
<dbReference type="GO" id="GO:0032259">
    <property type="term" value="P:methylation"/>
    <property type="evidence" value="ECO:0007669"/>
    <property type="project" value="UniProtKB-KW"/>
</dbReference>
<feature type="domain" description="Methyltransferase type 11" evidence="1">
    <location>
        <begin position="56"/>
        <end position="154"/>
    </location>
</feature>
<protein>
    <submittedName>
        <fullName evidence="2">Methyltransferase domain-containing protein</fullName>
    </submittedName>
</protein>
<dbReference type="GO" id="GO:0008757">
    <property type="term" value="F:S-adenosylmethionine-dependent methyltransferase activity"/>
    <property type="evidence" value="ECO:0007669"/>
    <property type="project" value="InterPro"/>
</dbReference>
<evidence type="ECO:0000313" key="3">
    <source>
        <dbReference type="Proteomes" id="UP000664167"/>
    </source>
</evidence>
<dbReference type="Proteomes" id="UP000664167">
    <property type="component" value="Unassembled WGS sequence"/>
</dbReference>
<dbReference type="PANTHER" id="PTHR42912">
    <property type="entry name" value="METHYLTRANSFERASE"/>
    <property type="match status" value="1"/>
</dbReference>
<dbReference type="InterPro" id="IPR029063">
    <property type="entry name" value="SAM-dependent_MTases_sf"/>
</dbReference>
<keyword evidence="3" id="KW-1185">Reference proteome</keyword>